<gene>
    <name evidence="8" type="ORF">IV501_00625</name>
</gene>
<evidence type="ECO:0000256" key="1">
    <source>
        <dbReference type="ARBA" id="ARBA00004141"/>
    </source>
</evidence>
<evidence type="ECO:0000256" key="4">
    <source>
        <dbReference type="ARBA" id="ARBA00022989"/>
    </source>
</evidence>
<comment type="similarity">
    <text evidence="2">Belongs to the EamA transporter family.</text>
</comment>
<feature type="transmembrane region" description="Helical" evidence="6">
    <location>
        <begin position="141"/>
        <end position="159"/>
    </location>
</feature>
<dbReference type="Proteomes" id="UP000636458">
    <property type="component" value="Unassembled WGS sequence"/>
</dbReference>
<evidence type="ECO:0000256" key="6">
    <source>
        <dbReference type="SAM" id="Phobius"/>
    </source>
</evidence>
<proteinExistence type="inferred from homology"/>
<dbReference type="Pfam" id="PF00892">
    <property type="entry name" value="EamA"/>
    <property type="match status" value="2"/>
</dbReference>
<organism evidence="8 9">
    <name type="scientific">Lacisediminihabitans changchengi</name>
    <dbReference type="NCBI Taxonomy" id="2787634"/>
    <lineage>
        <taxon>Bacteria</taxon>
        <taxon>Bacillati</taxon>
        <taxon>Actinomycetota</taxon>
        <taxon>Actinomycetes</taxon>
        <taxon>Micrococcales</taxon>
        <taxon>Microbacteriaceae</taxon>
        <taxon>Lacisediminihabitans</taxon>
    </lineage>
</organism>
<dbReference type="InterPro" id="IPR000620">
    <property type="entry name" value="EamA_dom"/>
</dbReference>
<dbReference type="AlphaFoldDB" id="A0A934W330"/>
<evidence type="ECO:0000313" key="8">
    <source>
        <dbReference type="EMBL" id="MBK4346125.1"/>
    </source>
</evidence>
<feature type="transmembrane region" description="Helical" evidence="6">
    <location>
        <begin position="171"/>
        <end position="190"/>
    </location>
</feature>
<evidence type="ECO:0000256" key="5">
    <source>
        <dbReference type="ARBA" id="ARBA00023136"/>
    </source>
</evidence>
<comment type="caution">
    <text evidence="8">The sequence shown here is derived from an EMBL/GenBank/DDBJ whole genome shotgun (WGS) entry which is preliminary data.</text>
</comment>
<accession>A0A934W330</accession>
<keyword evidence="4 6" id="KW-1133">Transmembrane helix</keyword>
<evidence type="ECO:0000256" key="3">
    <source>
        <dbReference type="ARBA" id="ARBA00022692"/>
    </source>
</evidence>
<dbReference type="EMBL" id="JAEPES010000001">
    <property type="protein sequence ID" value="MBK4346125.1"/>
    <property type="molecule type" value="Genomic_DNA"/>
</dbReference>
<evidence type="ECO:0000313" key="9">
    <source>
        <dbReference type="Proteomes" id="UP000636458"/>
    </source>
</evidence>
<dbReference type="GO" id="GO:0016020">
    <property type="term" value="C:membrane"/>
    <property type="evidence" value="ECO:0007669"/>
    <property type="project" value="UniProtKB-SubCell"/>
</dbReference>
<dbReference type="InterPro" id="IPR050638">
    <property type="entry name" value="AA-Vitamin_Transporters"/>
</dbReference>
<keyword evidence="5 6" id="KW-0472">Membrane</keyword>
<feature type="transmembrane region" description="Helical" evidence="6">
    <location>
        <begin position="7"/>
        <end position="27"/>
    </location>
</feature>
<dbReference type="RefSeq" id="WP_200554481.1">
    <property type="nucleotide sequence ID" value="NZ_JAEPES010000001.1"/>
</dbReference>
<feature type="transmembrane region" description="Helical" evidence="6">
    <location>
        <begin position="33"/>
        <end position="51"/>
    </location>
</feature>
<feature type="domain" description="EamA" evidence="7">
    <location>
        <begin position="143"/>
        <end position="278"/>
    </location>
</feature>
<reference evidence="8" key="1">
    <citation type="submission" date="2021-01" db="EMBL/GenBank/DDBJ databases">
        <title>Lacisediminihabitans sp. nov. strain G11-30, isolated from Antarctic Soil.</title>
        <authorList>
            <person name="Li J."/>
        </authorList>
    </citation>
    <scope>NUCLEOTIDE SEQUENCE</scope>
    <source>
        <strain evidence="8">G11-30</strain>
    </source>
</reference>
<feature type="transmembrane region" description="Helical" evidence="6">
    <location>
        <begin position="88"/>
        <end position="108"/>
    </location>
</feature>
<keyword evidence="3 6" id="KW-0812">Transmembrane</keyword>
<feature type="transmembrane region" description="Helical" evidence="6">
    <location>
        <begin position="63"/>
        <end position="82"/>
    </location>
</feature>
<comment type="subcellular location">
    <subcellularLocation>
        <location evidence="1">Membrane</location>
        <topology evidence="1">Multi-pass membrane protein</topology>
    </subcellularLocation>
</comment>
<dbReference type="SUPFAM" id="SSF103481">
    <property type="entry name" value="Multidrug resistance efflux transporter EmrE"/>
    <property type="match status" value="2"/>
</dbReference>
<dbReference type="PANTHER" id="PTHR32322:SF9">
    <property type="entry name" value="AMINO-ACID METABOLITE EFFLUX PUMP-RELATED"/>
    <property type="match status" value="1"/>
</dbReference>
<feature type="transmembrane region" description="Helical" evidence="6">
    <location>
        <begin position="117"/>
        <end position="135"/>
    </location>
</feature>
<keyword evidence="9" id="KW-1185">Reference proteome</keyword>
<feature type="transmembrane region" description="Helical" evidence="6">
    <location>
        <begin position="238"/>
        <end position="256"/>
    </location>
</feature>
<dbReference type="PANTHER" id="PTHR32322">
    <property type="entry name" value="INNER MEMBRANE TRANSPORTER"/>
    <property type="match status" value="1"/>
</dbReference>
<feature type="transmembrane region" description="Helical" evidence="6">
    <location>
        <begin position="262"/>
        <end position="281"/>
    </location>
</feature>
<evidence type="ECO:0000259" key="7">
    <source>
        <dbReference type="Pfam" id="PF00892"/>
    </source>
</evidence>
<protein>
    <submittedName>
        <fullName evidence="8">EamA family transporter</fullName>
    </submittedName>
</protein>
<dbReference type="InterPro" id="IPR037185">
    <property type="entry name" value="EmrE-like"/>
</dbReference>
<sequence length="291" mass="30234">MTPRHALLALVVVVIWGLNFVVIDLGVADVPPLLFVAMRFLLVSIPAIFFIKPPGIGWRNVLFIGLFLSLGQFALLYLSLALGMPPGLASLLVQTQIVLSVAISALVLRELPTRRQLIGIVIGMIGLAVVVVGHIASAPWLPVVIALLAALSWAIGNVLSRRAKAASGLSLVVWSGLVVPIPSAALALVVNGPHAVGVALTHLPLAAILSTVYTAVFASLIGYGIWNSLLTRYPTSAVVPFTLLVPVIGILAAWVAQGEVPAATELLGGAIMLGGLAAAVITRRGPVPLVE</sequence>
<feature type="domain" description="EamA" evidence="7">
    <location>
        <begin position="6"/>
        <end position="131"/>
    </location>
</feature>
<name>A0A934W330_9MICO</name>
<feature type="transmembrane region" description="Helical" evidence="6">
    <location>
        <begin position="202"/>
        <end position="226"/>
    </location>
</feature>
<evidence type="ECO:0000256" key="2">
    <source>
        <dbReference type="ARBA" id="ARBA00007362"/>
    </source>
</evidence>